<dbReference type="Pfam" id="PF01261">
    <property type="entry name" value="AP_endonuc_2"/>
    <property type="match status" value="1"/>
</dbReference>
<keyword evidence="4" id="KW-1185">Reference proteome</keyword>
<comment type="caution">
    <text evidence="3">The sequence shown here is derived from an EMBL/GenBank/DDBJ whole genome shotgun (WGS) entry which is preliminary data.</text>
</comment>
<dbReference type="PANTHER" id="PTHR12110">
    <property type="entry name" value="HYDROXYPYRUVATE ISOMERASE"/>
    <property type="match status" value="1"/>
</dbReference>
<evidence type="ECO:0000256" key="1">
    <source>
        <dbReference type="SAM" id="SignalP"/>
    </source>
</evidence>
<feature type="signal peptide" evidence="1">
    <location>
        <begin position="1"/>
        <end position="20"/>
    </location>
</feature>
<dbReference type="InterPro" id="IPR006311">
    <property type="entry name" value="TAT_signal"/>
</dbReference>
<evidence type="ECO:0000259" key="2">
    <source>
        <dbReference type="Pfam" id="PF01261"/>
    </source>
</evidence>
<gene>
    <name evidence="3" type="ORF">GCM10009038_01300</name>
</gene>
<dbReference type="PROSITE" id="PS51318">
    <property type="entry name" value="TAT"/>
    <property type="match status" value="1"/>
</dbReference>
<organism evidence="3 4">
    <name type="scientific">Salinicola rhizosphaerae</name>
    <dbReference type="NCBI Taxonomy" id="1443141"/>
    <lineage>
        <taxon>Bacteria</taxon>
        <taxon>Pseudomonadati</taxon>
        <taxon>Pseudomonadota</taxon>
        <taxon>Gammaproteobacteria</taxon>
        <taxon>Oceanospirillales</taxon>
        <taxon>Halomonadaceae</taxon>
        <taxon>Salinicola</taxon>
    </lineage>
</organism>
<sequence length="309" mass="33199">MKRREFCKAAAAGASLVALAGYLPESRAQSGSASRDRVRMDVGIVTWTLGMTEPEAVARKAVSLGLDGVQYAGDYRDCSGSALRKALDAAGLRLFAVDPFNAGPPDPEKATQAAAIAYYRRVVDFAADAGGAPVTLQGLSQWTRNCPDRESAMARLLACCEAVDHYAQQRGVTTLYEACNHYEVPLMHTAADCQALIQQVGGDNMRLVLDSFHMNINEADPLRVLRDHGAMTEIYHISDSGRGGIGSGHIDFRAQYEALVESGFRGSVAVEPVLPALTPSNPPRTAAERQALDAEIARSVAAWRRFMAA</sequence>
<dbReference type="InterPro" id="IPR036237">
    <property type="entry name" value="Xyl_isomerase-like_sf"/>
</dbReference>
<dbReference type="Gene3D" id="3.20.20.150">
    <property type="entry name" value="Divalent-metal-dependent TIM barrel enzymes"/>
    <property type="match status" value="1"/>
</dbReference>
<accession>A0ABQ3DR77</accession>
<dbReference type="RefSeq" id="WP_189442668.1">
    <property type="nucleotide sequence ID" value="NZ_BMZI01000001.1"/>
</dbReference>
<reference evidence="4" key="1">
    <citation type="journal article" date="2019" name="Int. J. Syst. Evol. Microbiol.">
        <title>The Global Catalogue of Microorganisms (GCM) 10K type strain sequencing project: providing services to taxonomists for standard genome sequencing and annotation.</title>
        <authorList>
            <consortium name="The Broad Institute Genomics Platform"/>
            <consortium name="The Broad Institute Genome Sequencing Center for Infectious Disease"/>
            <person name="Wu L."/>
            <person name="Ma J."/>
        </authorList>
    </citation>
    <scope>NUCLEOTIDE SEQUENCE [LARGE SCALE GENOMIC DNA]</scope>
    <source>
        <strain evidence="4">KCTC 32998</strain>
    </source>
</reference>
<feature type="chain" id="PRO_5047007775" description="Xylose isomerase-like TIM barrel domain-containing protein" evidence="1">
    <location>
        <begin position="21"/>
        <end position="309"/>
    </location>
</feature>
<dbReference type="Proteomes" id="UP000646745">
    <property type="component" value="Unassembled WGS sequence"/>
</dbReference>
<keyword evidence="1" id="KW-0732">Signal</keyword>
<proteinExistence type="predicted"/>
<evidence type="ECO:0000313" key="3">
    <source>
        <dbReference type="EMBL" id="GHB07806.1"/>
    </source>
</evidence>
<evidence type="ECO:0000313" key="4">
    <source>
        <dbReference type="Proteomes" id="UP000646745"/>
    </source>
</evidence>
<name>A0ABQ3DR77_9GAMM</name>
<dbReference type="EMBL" id="BMZI01000001">
    <property type="protein sequence ID" value="GHB07806.1"/>
    <property type="molecule type" value="Genomic_DNA"/>
</dbReference>
<dbReference type="InterPro" id="IPR050312">
    <property type="entry name" value="IolE/XylAMocC-like"/>
</dbReference>
<feature type="domain" description="Xylose isomerase-like TIM barrel" evidence="2">
    <location>
        <begin position="59"/>
        <end position="281"/>
    </location>
</feature>
<protein>
    <recommendedName>
        <fullName evidence="2">Xylose isomerase-like TIM barrel domain-containing protein</fullName>
    </recommendedName>
</protein>
<dbReference type="SUPFAM" id="SSF51658">
    <property type="entry name" value="Xylose isomerase-like"/>
    <property type="match status" value="1"/>
</dbReference>
<dbReference type="InterPro" id="IPR013022">
    <property type="entry name" value="Xyl_isomerase-like_TIM-brl"/>
</dbReference>